<name>A0A0D1Z069_9EURO</name>
<sequence length="426" mass="46851">MRVLIIGAGFGGLCLANGLSHQKDIEVHVFERHTDPSKELAGYGLHVGADGKRALQHCLDEESFKRFLAATTPAGSQWAFRDPQLRLVALRDDAKISGKAEEDVERRAVHRFEFRDILLKGLTADRDGARGDATVQWGKSFTHYEQLGDGRVRAHFADGTSAEGDILIGADGSKSKVREQRLPHLQREHLGIVIICGRYQLDETRTRDLPALMTDGSLNNIVPYGKGWLFVASFPSAQGESATDIPENYTLWAYVIPKSQTPEHAKALSPEELRDIALEGIRDWAPPLVTVVRDADLTTVAPIVLQSMPILPQWESSNVTLLGDAIHNMTPMAGVGANIALRDAHILTDLLIEAQRGNLDLLDVVRAYEHKMRAYANDAVALSRQIAEGASSDGRLDRWIFHVLLRVAHASPMVMKATIGKNAFGD</sequence>
<keyword evidence="3" id="KW-0274">FAD</keyword>
<organism evidence="7 8">
    <name type="scientific">Exophiala sideris</name>
    <dbReference type="NCBI Taxonomy" id="1016849"/>
    <lineage>
        <taxon>Eukaryota</taxon>
        <taxon>Fungi</taxon>
        <taxon>Dikarya</taxon>
        <taxon>Ascomycota</taxon>
        <taxon>Pezizomycotina</taxon>
        <taxon>Eurotiomycetes</taxon>
        <taxon>Chaetothyriomycetidae</taxon>
        <taxon>Chaetothyriales</taxon>
        <taxon>Herpotrichiellaceae</taxon>
        <taxon>Exophiala</taxon>
    </lineage>
</organism>
<keyword evidence="4" id="KW-0560">Oxidoreductase</keyword>
<evidence type="ECO:0000256" key="2">
    <source>
        <dbReference type="ARBA" id="ARBA00022630"/>
    </source>
</evidence>
<dbReference type="InterPro" id="IPR036188">
    <property type="entry name" value="FAD/NAD-bd_sf"/>
</dbReference>
<comment type="cofactor">
    <cofactor evidence="1">
        <name>FAD</name>
        <dbReference type="ChEBI" id="CHEBI:57692"/>
    </cofactor>
</comment>
<protein>
    <recommendedName>
        <fullName evidence="6">FAD-binding domain-containing protein</fullName>
    </recommendedName>
</protein>
<dbReference type="Gene3D" id="3.50.50.60">
    <property type="entry name" value="FAD/NAD(P)-binding domain"/>
    <property type="match status" value="1"/>
</dbReference>
<dbReference type="PRINTS" id="PR00420">
    <property type="entry name" value="RNGMNOXGNASE"/>
</dbReference>
<dbReference type="PANTHER" id="PTHR47178:SF5">
    <property type="entry name" value="FAD-BINDING DOMAIN-CONTAINING PROTEIN"/>
    <property type="match status" value="1"/>
</dbReference>
<evidence type="ECO:0000256" key="5">
    <source>
        <dbReference type="ARBA" id="ARBA00023033"/>
    </source>
</evidence>
<dbReference type="PANTHER" id="PTHR47178">
    <property type="entry name" value="MONOOXYGENASE, FAD-BINDING"/>
    <property type="match status" value="1"/>
</dbReference>
<evidence type="ECO:0000259" key="6">
    <source>
        <dbReference type="Pfam" id="PF01494"/>
    </source>
</evidence>
<dbReference type="STRING" id="1016849.A0A0D1Z069"/>
<dbReference type="Proteomes" id="UP000053599">
    <property type="component" value="Unassembled WGS sequence"/>
</dbReference>
<evidence type="ECO:0000256" key="1">
    <source>
        <dbReference type="ARBA" id="ARBA00001974"/>
    </source>
</evidence>
<dbReference type="EMBL" id="KN846951">
    <property type="protein sequence ID" value="KIV87199.1"/>
    <property type="molecule type" value="Genomic_DNA"/>
</dbReference>
<keyword evidence="2" id="KW-0285">Flavoprotein</keyword>
<evidence type="ECO:0000313" key="8">
    <source>
        <dbReference type="Proteomes" id="UP000053599"/>
    </source>
</evidence>
<dbReference type="GO" id="GO:0071949">
    <property type="term" value="F:FAD binding"/>
    <property type="evidence" value="ECO:0007669"/>
    <property type="project" value="InterPro"/>
</dbReference>
<proteinExistence type="predicted"/>
<evidence type="ECO:0000256" key="4">
    <source>
        <dbReference type="ARBA" id="ARBA00023002"/>
    </source>
</evidence>
<accession>A0A0D1Z069</accession>
<evidence type="ECO:0000313" key="7">
    <source>
        <dbReference type="EMBL" id="KIV87199.1"/>
    </source>
</evidence>
<dbReference type="InterPro" id="IPR002938">
    <property type="entry name" value="FAD-bd"/>
</dbReference>
<dbReference type="OrthoDB" id="4111246at2759"/>
<dbReference type="GO" id="GO:0004497">
    <property type="term" value="F:monooxygenase activity"/>
    <property type="evidence" value="ECO:0007669"/>
    <property type="project" value="UniProtKB-KW"/>
</dbReference>
<reference evidence="7 8" key="1">
    <citation type="submission" date="2015-01" db="EMBL/GenBank/DDBJ databases">
        <title>The Genome Sequence of Exophiala sideris CBS121828.</title>
        <authorList>
            <consortium name="The Broad Institute Genomics Platform"/>
            <person name="Cuomo C."/>
            <person name="de Hoog S."/>
            <person name="Gorbushina A."/>
            <person name="Stielow B."/>
            <person name="Teixiera M."/>
            <person name="Abouelleil A."/>
            <person name="Chapman S.B."/>
            <person name="Priest M."/>
            <person name="Young S.K."/>
            <person name="Wortman J."/>
            <person name="Nusbaum C."/>
            <person name="Birren B."/>
        </authorList>
    </citation>
    <scope>NUCLEOTIDE SEQUENCE [LARGE SCALE GENOMIC DNA]</scope>
    <source>
        <strain evidence="7 8">CBS 121828</strain>
    </source>
</reference>
<gene>
    <name evidence="7" type="ORF">PV11_02761</name>
</gene>
<dbReference type="Pfam" id="PF01494">
    <property type="entry name" value="FAD_binding_3"/>
    <property type="match status" value="1"/>
</dbReference>
<dbReference type="AlphaFoldDB" id="A0A0D1Z069"/>
<feature type="domain" description="FAD-binding" evidence="6">
    <location>
        <begin position="2"/>
        <end position="381"/>
    </location>
</feature>
<dbReference type="HOGENOM" id="CLU_009665_3_0_1"/>
<keyword evidence="5" id="KW-0503">Monooxygenase</keyword>
<dbReference type="SUPFAM" id="SSF51905">
    <property type="entry name" value="FAD/NAD(P)-binding domain"/>
    <property type="match status" value="1"/>
</dbReference>
<evidence type="ECO:0000256" key="3">
    <source>
        <dbReference type="ARBA" id="ARBA00022827"/>
    </source>
</evidence>